<gene>
    <name evidence="2" type="ORF">LCGC14_1255800</name>
</gene>
<feature type="region of interest" description="Disordered" evidence="1">
    <location>
        <begin position="49"/>
        <end position="74"/>
    </location>
</feature>
<dbReference type="EMBL" id="LAZR01006921">
    <property type="protein sequence ID" value="KKM88724.1"/>
    <property type="molecule type" value="Genomic_DNA"/>
</dbReference>
<sequence>MRYIARQFVAPVLCVWWMFAWHTRYGESWMPCLRVAYAMSLAFAMRDEADGPPDSMPGRLLDGRTWDEMPETGG</sequence>
<evidence type="ECO:0000256" key="1">
    <source>
        <dbReference type="SAM" id="MobiDB-lite"/>
    </source>
</evidence>
<name>A0A0F9L219_9ZZZZ</name>
<evidence type="ECO:0000313" key="2">
    <source>
        <dbReference type="EMBL" id="KKM88724.1"/>
    </source>
</evidence>
<organism evidence="2">
    <name type="scientific">marine sediment metagenome</name>
    <dbReference type="NCBI Taxonomy" id="412755"/>
    <lineage>
        <taxon>unclassified sequences</taxon>
        <taxon>metagenomes</taxon>
        <taxon>ecological metagenomes</taxon>
    </lineage>
</organism>
<reference evidence="2" key="1">
    <citation type="journal article" date="2015" name="Nature">
        <title>Complex archaea that bridge the gap between prokaryotes and eukaryotes.</title>
        <authorList>
            <person name="Spang A."/>
            <person name="Saw J.H."/>
            <person name="Jorgensen S.L."/>
            <person name="Zaremba-Niedzwiedzka K."/>
            <person name="Martijn J."/>
            <person name="Lind A.E."/>
            <person name="van Eijk R."/>
            <person name="Schleper C."/>
            <person name="Guy L."/>
            <person name="Ettema T.J."/>
        </authorList>
    </citation>
    <scope>NUCLEOTIDE SEQUENCE</scope>
</reference>
<dbReference type="AlphaFoldDB" id="A0A0F9L219"/>
<comment type="caution">
    <text evidence="2">The sequence shown here is derived from an EMBL/GenBank/DDBJ whole genome shotgun (WGS) entry which is preliminary data.</text>
</comment>
<protein>
    <submittedName>
        <fullName evidence="2">Uncharacterized protein</fullName>
    </submittedName>
</protein>
<proteinExistence type="predicted"/>
<accession>A0A0F9L219</accession>